<evidence type="ECO:0000313" key="8">
    <source>
        <dbReference type="Proteomes" id="UP000275267"/>
    </source>
</evidence>
<keyword evidence="5" id="KW-0539">Nucleus</keyword>
<gene>
    <name evidence="7" type="ORF">C2845_PM05G09630</name>
</gene>
<dbReference type="OrthoDB" id="683448at2759"/>
<evidence type="ECO:0000256" key="4">
    <source>
        <dbReference type="ARBA" id="ARBA00023163"/>
    </source>
</evidence>
<evidence type="ECO:0000256" key="2">
    <source>
        <dbReference type="ARBA" id="ARBA00023015"/>
    </source>
</evidence>
<keyword evidence="2" id="KW-0805">Transcription regulation</keyword>
<dbReference type="SUPFAM" id="SSF101936">
    <property type="entry name" value="DNA-binding pseudobarrel domain"/>
    <property type="match status" value="1"/>
</dbReference>
<evidence type="ECO:0000256" key="1">
    <source>
        <dbReference type="ARBA" id="ARBA00004123"/>
    </source>
</evidence>
<comment type="caution">
    <text evidence="7">The sequence shown here is derived from an EMBL/GenBank/DDBJ whole genome shotgun (WGS) entry which is preliminary data.</text>
</comment>
<keyword evidence="8" id="KW-1185">Reference proteome</keyword>
<dbReference type="GO" id="GO:0005634">
    <property type="term" value="C:nucleus"/>
    <property type="evidence" value="ECO:0007669"/>
    <property type="project" value="UniProtKB-SubCell"/>
</dbReference>
<keyword evidence="3" id="KW-0238">DNA-binding</keyword>
<dbReference type="AlphaFoldDB" id="A0A3L6SVZ6"/>
<feature type="region of interest" description="Disordered" evidence="6">
    <location>
        <begin position="1"/>
        <end position="26"/>
    </location>
</feature>
<proteinExistence type="predicted"/>
<evidence type="ECO:0000256" key="6">
    <source>
        <dbReference type="SAM" id="MobiDB-lite"/>
    </source>
</evidence>
<dbReference type="InterPro" id="IPR015300">
    <property type="entry name" value="DNA-bd_pseudobarrel_sf"/>
</dbReference>
<evidence type="ECO:0000256" key="3">
    <source>
        <dbReference type="ARBA" id="ARBA00023125"/>
    </source>
</evidence>
<evidence type="ECO:0000313" key="7">
    <source>
        <dbReference type="EMBL" id="RLN27608.1"/>
    </source>
</evidence>
<dbReference type="GO" id="GO:0003677">
    <property type="term" value="F:DNA binding"/>
    <property type="evidence" value="ECO:0007669"/>
    <property type="project" value="UniProtKB-KW"/>
</dbReference>
<accession>A0A3L6SVZ6</accession>
<dbReference type="PANTHER" id="PTHR34397:SF22">
    <property type="entry name" value="OS05G0237600 PROTEIN"/>
    <property type="match status" value="1"/>
</dbReference>
<comment type="subcellular location">
    <subcellularLocation>
        <location evidence="1">Nucleus</location>
    </subcellularLocation>
</comment>
<dbReference type="EMBL" id="PQIB02000003">
    <property type="protein sequence ID" value="RLN27608.1"/>
    <property type="molecule type" value="Genomic_DNA"/>
</dbReference>
<feature type="compositionally biased region" description="Basic residues" evidence="6">
    <location>
        <begin position="1"/>
        <end position="10"/>
    </location>
</feature>
<reference evidence="8" key="1">
    <citation type="journal article" date="2019" name="Nat. Commun.">
        <title>The genome of broomcorn millet.</title>
        <authorList>
            <person name="Zou C."/>
            <person name="Miki D."/>
            <person name="Li D."/>
            <person name="Tang Q."/>
            <person name="Xiao L."/>
            <person name="Rajput S."/>
            <person name="Deng P."/>
            <person name="Jia W."/>
            <person name="Huang R."/>
            <person name="Zhang M."/>
            <person name="Sun Y."/>
            <person name="Hu J."/>
            <person name="Fu X."/>
            <person name="Schnable P.S."/>
            <person name="Li F."/>
            <person name="Zhang H."/>
            <person name="Feng B."/>
            <person name="Zhu X."/>
            <person name="Liu R."/>
            <person name="Schnable J.C."/>
            <person name="Zhu J.-K."/>
            <person name="Zhang H."/>
        </authorList>
    </citation>
    <scope>NUCLEOTIDE SEQUENCE [LARGE SCALE GENOMIC DNA]</scope>
</reference>
<organism evidence="7 8">
    <name type="scientific">Panicum miliaceum</name>
    <name type="common">Proso millet</name>
    <name type="synonym">Broomcorn millet</name>
    <dbReference type="NCBI Taxonomy" id="4540"/>
    <lineage>
        <taxon>Eukaryota</taxon>
        <taxon>Viridiplantae</taxon>
        <taxon>Streptophyta</taxon>
        <taxon>Embryophyta</taxon>
        <taxon>Tracheophyta</taxon>
        <taxon>Spermatophyta</taxon>
        <taxon>Magnoliopsida</taxon>
        <taxon>Liliopsida</taxon>
        <taxon>Poales</taxon>
        <taxon>Poaceae</taxon>
        <taxon>PACMAD clade</taxon>
        <taxon>Panicoideae</taxon>
        <taxon>Panicodae</taxon>
        <taxon>Paniceae</taxon>
        <taxon>Panicinae</taxon>
        <taxon>Panicum</taxon>
        <taxon>Panicum sect. Panicum</taxon>
    </lineage>
</organism>
<sequence length="239" mass="27104">MGSSKRRKKNKEVNGGVDDDDDEASSGARARARDGLLYTLVQRLQVWRPVLVLRKALVRSYLSRRQNYLGITPAEYDRGFRPPRRAPHGGLPVRALDRRGLEYVTVLAHLKKTYRLRAGWGRFLRNAGLKQDDDRHVGDVVEVWAFRSPAWGAKLGLVLLHYTREEDAAMTMAVASRGYHRHQVRRFAALPSVVAEDEDEDDEEATAMSAAVTLCVHETQLIVFVSITCTRVKYEIIYA</sequence>
<dbReference type="PANTHER" id="PTHR34397">
    <property type="entry name" value="OS05G0237600 PROTEIN"/>
    <property type="match status" value="1"/>
</dbReference>
<evidence type="ECO:0000256" key="5">
    <source>
        <dbReference type="ARBA" id="ARBA00023242"/>
    </source>
</evidence>
<dbReference type="Proteomes" id="UP000275267">
    <property type="component" value="Unassembled WGS sequence"/>
</dbReference>
<name>A0A3L6SVZ6_PANMI</name>
<keyword evidence="4" id="KW-0804">Transcription</keyword>
<protein>
    <submittedName>
        <fullName evidence="7">Uncharacterized protein</fullName>
    </submittedName>
</protein>